<dbReference type="EMBL" id="MCFG01000681">
    <property type="protein sequence ID" value="ORX62485.1"/>
    <property type="molecule type" value="Genomic_DNA"/>
</dbReference>
<proteinExistence type="predicted"/>
<reference evidence="1 2" key="2">
    <citation type="submission" date="2016-08" db="EMBL/GenBank/DDBJ databases">
        <title>Pervasive Adenine N6-methylation of Active Genes in Fungi.</title>
        <authorList>
            <consortium name="DOE Joint Genome Institute"/>
            <person name="Mondo S.J."/>
            <person name="Dannebaum R.O."/>
            <person name="Kuo R.C."/>
            <person name="Labutti K."/>
            <person name="Haridas S."/>
            <person name="Kuo A."/>
            <person name="Salamov A."/>
            <person name="Ahrendt S.R."/>
            <person name="Lipzen A."/>
            <person name="Sullivan W."/>
            <person name="Andreopoulos W.B."/>
            <person name="Clum A."/>
            <person name="Lindquist E."/>
            <person name="Daum C."/>
            <person name="Ramamoorthy G.K."/>
            <person name="Gryganskyi A."/>
            <person name="Culley D."/>
            <person name="Magnuson J.K."/>
            <person name="James T.Y."/>
            <person name="O'Malley M.A."/>
            <person name="Stajich J.E."/>
            <person name="Spatafora J.W."/>
            <person name="Visel A."/>
            <person name="Grigoriev I.V."/>
        </authorList>
    </citation>
    <scope>NUCLEOTIDE SEQUENCE [LARGE SCALE GENOMIC DNA]</scope>
    <source>
        <strain evidence="1 2">S4</strain>
    </source>
</reference>
<keyword evidence="2" id="KW-1185">Reference proteome</keyword>
<organism evidence="1 2">
    <name type="scientific">Anaeromyces robustus</name>
    <dbReference type="NCBI Taxonomy" id="1754192"/>
    <lineage>
        <taxon>Eukaryota</taxon>
        <taxon>Fungi</taxon>
        <taxon>Fungi incertae sedis</taxon>
        <taxon>Chytridiomycota</taxon>
        <taxon>Chytridiomycota incertae sedis</taxon>
        <taxon>Neocallimastigomycetes</taxon>
        <taxon>Neocallimastigales</taxon>
        <taxon>Neocallimastigaceae</taxon>
        <taxon>Anaeromyces</taxon>
    </lineage>
</organism>
<reference evidence="1 2" key="1">
    <citation type="submission" date="2016-08" db="EMBL/GenBank/DDBJ databases">
        <title>A Parts List for Fungal Cellulosomes Revealed by Comparative Genomics.</title>
        <authorList>
            <consortium name="DOE Joint Genome Institute"/>
            <person name="Haitjema C.H."/>
            <person name="Gilmore S.P."/>
            <person name="Henske J.K."/>
            <person name="Solomon K.V."/>
            <person name="De Groot R."/>
            <person name="Kuo A."/>
            <person name="Mondo S.J."/>
            <person name="Salamov A.A."/>
            <person name="Labutti K."/>
            <person name="Zhao Z."/>
            <person name="Chiniquy J."/>
            <person name="Barry K."/>
            <person name="Brewer H.M."/>
            <person name="Purvine S.O."/>
            <person name="Wright A.T."/>
            <person name="Boxma B."/>
            <person name="Van Alen T."/>
            <person name="Hackstein J.H."/>
            <person name="Baker S.E."/>
            <person name="Grigoriev I.V."/>
            <person name="O'Malley M.A."/>
        </authorList>
    </citation>
    <scope>NUCLEOTIDE SEQUENCE [LARGE SCALE GENOMIC DNA]</scope>
    <source>
        <strain evidence="1 2">S4</strain>
    </source>
</reference>
<name>A0A1Y1VQ69_9FUNG</name>
<sequence>EIPIIGVITHCDELEPSDLKKPCDYDEEKYENILKAQTLLKKQLLKYAPDIKDCLIGVEVVSSAVIWNKILMKMMAQICNIEEIKVKFANELIELLSTFVTVISSVPNRYSEDIPLKRYLIHNLFKSNE</sequence>
<accession>A0A1Y1VQ69</accession>
<evidence type="ECO:0000313" key="1">
    <source>
        <dbReference type="EMBL" id="ORX62485.1"/>
    </source>
</evidence>
<dbReference type="Proteomes" id="UP000193944">
    <property type="component" value="Unassembled WGS sequence"/>
</dbReference>
<evidence type="ECO:0000313" key="2">
    <source>
        <dbReference type="Proteomes" id="UP000193944"/>
    </source>
</evidence>
<feature type="non-terminal residue" evidence="1">
    <location>
        <position position="1"/>
    </location>
</feature>
<dbReference type="AlphaFoldDB" id="A0A1Y1VQ69"/>
<gene>
    <name evidence="1" type="ORF">BCR32DRAFT_307986</name>
</gene>
<comment type="caution">
    <text evidence="1">The sequence shown here is derived from an EMBL/GenBank/DDBJ whole genome shotgun (WGS) entry which is preliminary data.</text>
</comment>
<protein>
    <submittedName>
        <fullName evidence="1">Uncharacterized protein</fullName>
    </submittedName>
</protein>